<evidence type="ECO:0000313" key="5">
    <source>
        <dbReference type="EMBL" id="PVU95777.1"/>
    </source>
</evidence>
<keyword evidence="6" id="KW-1185">Reference proteome</keyword>
<organism evidence="5 6">
    <name type="scientific">Furculomyces boomerangus</name>
    <dbReference type="NCBI Taxonomy" id="61424"/>
    <lineage>
        <taxon>Eukaryota</taxon>
        <taxon>Fungi</taxon>
        <taxon>Fungi incertae sedis</taxon>
        <taxon>Zoopagomycota</taxon>
        <taxon>Kickxellomycotina</taxon>
        <taxon>Harpellomycetes</taxon>
        <taxon>Harpellales</taxon>
        <taxon>Harpellaceae</taxon>
        <taxon>Furculomyces</taxon>
    </lineage>
</organism>
<accession>A0A2T9YTV2</accession>
<keyword evidence="2" id="KW-0963">Cytoplasm</keyword>
<keyword evidence="4" id="KW-0808">Transferase</keyword>
<dbReference type="InterPro" id="IPR041370">
    <property type="entry name" value="Mlase_EEF1AKMT1/ZCCHC4"/>
</dbReference>
<sequence length="231" mass="26844">MEDSGEQLALSAESLAALQSFYAEKHQKQAEFDRFAKLAQFNSQKTQDDQEPLNPIEIITEDWQLSQFWYDDKTTDFYVDLTRPHLQANSLILFISSPTAFLGFKKTFPNYQNVALMEIDDRFSVYKDQFIKYDYLKPLNFPNAQNLKGKASFILMDPPFLNEDCLTKFAITTRFLSNPNTQTLLSTGIVMTSLAKKFGLHETNFEPTHRSRLSNKFKAFTNFQNDKLKWI</sequence>
<protein>
    <recommendedName>
        <fullName evidence="7">Protein-lysine N-methyltransferase EFM5</fullName>
    </recommendedName>
</protein>
<dbReference type="GO" id="GO:0016279">
    <property type="term" value="F:protein-lysine N-methyltransferase activity"/>
    <property type="evidence" value="ECO:0007669"/>
    <property type="project" value="InterPro"/>
</dbReference>
<gene>
    <name evidence="5" type="ORF">BB559_002608</name>
</gene>
<dbReference type="Pfam" id="PF10237">
    <property type="entry name" value="N6-adenineMlase"/>
    <property type="match status" value="1"/>
</dbReference>
<evidence type="ECO:0008006" key="7">
    <source>
        <dbReference type="Google" id="ProtNLM"/>
    </source>
</evidence>
<reference evidence="5 6" key="1">
    <citation type="journal article" date="2018" name="MBio">
        <title>Comparative Genomics Reveals the Core Gene Toolbox for the Fungus-Insect Symbiosis.</title>
        <authorList>
            <person name="Wang Y."/>
            <person name="Stata M."/>
            <person name="Wang W."/>
            <person name="Stajich J.E."/>
            <person name="White M.M."/>
            <person name="Moncalvo J.M."/>
        </authorList>
    </citation>
    <scope>NUCLEOTIDE SEQUENCE [LARGE SCALE GENOMIC DNA]</scope>
    <source>
        <strain evidence="5 6">AUS-77-4</strain>
    </source>
</reference>
<dbReference type="EMBL" id="MBFT01000169">
    <property type="protein sequence ID" value="PVU95777.1"/>
    <property type="molecule type" value="Genomic_DNA"/>
</dbReference>
<dbReference type="GO" id="GO:0005737">
    <property type="term" value="C:cytoplasm"/>
    <property type="evidence" value="ECO:0007669"/>
    <property type="project" value="UniProtKB-SubCell"/>
</dbReference>
<dbReference type="PANTHER" id="PTHR13200:SF0">
    <property type="entry name" value="EEF1A LYSINE METHYLTRANSFERASE 1"/>
    <property type="match status" value="1"/>
</dbReference>
<dbReference type="PANTHER" id="PTHR13200">
    <property type="entry name" value="EEF1A LYSINE METHYLTRANSFERASE 1"/>
    <property type="match status" value="1"/>
</dbReference>
<dbReference type="AlphaFoldDB" id="A0A2T9YTV2"/>
<keyword evidence="3" id="KW-0489">Methyltransferase</keyword>
<evidence type="ECO:0000256" key="2">
    <source>
        <dbReference type="ARBA" id="ARBA00022490"/>
    </source>
</evidence>
<dbReference type="GO" id="GO:0032259">
    <property type="term" value="P:methylation"/>
    <property type="evidence" value="ECO:0007669"/>
    <property type="project" value="UniProtKB-KW"/>
</dbReference>
<evidence type="ECO:0000313" key="6">
    <source>
        <dbReference type="Proteomes" id="UP000245699"/>
    </source>
</evidence>
<dbReference type="Proteomes" id="UP000245699">
    <property type="component" value="Unassembled WGS sequence"/>
</dbReference>
<name>A0A2T9YTV2_9FUNG</name>
<comment type="caution">
    <text evidence="5">The sequence shown here is derived from an EMBL/GenBank/DDBJ whole genome shotgun (WGS) entry which is preliminary data.</text>
</comment>
<evidence type="ECO:0000256" key="4">
    <source>
        <dbReference type="ARBA" id="ARBA00022679"/>
    </source>
</evidence>
<comment type="subcellular location">
    <subcellularLocation>
        <location evidence="1">Cytoplasm</location>
    </subcellularLocation>
</comment>
<evidence type="ECO:0000256" key="1">
    <source>
        <dbReference type="ARBA" id="ARBA00004496"/>
    </source>
</evidence>
<dbReference type="InterPro" id="IPR019369">
    <property type="entry name" value="Efm5/EEF1AKMT1"/>
</dbReference>
<dbReference type="OrthoDB" id="206354at2759"/>
<evidence type="ECO:0000256" key="3">
    <source>
        <dbReference type="ARBA" id="ARBA00022603"/>
    </source>
</evidence>
<dbReference type="STRING" id="61424.A0A2T9YTV2"/>
<proteinExistence type="predicted"/>